<sequence length="103" mass="12384">MILFMYTWLKLIMKITPQEIMPRISINEIHRSRISVVLRFWAELLSLPVAQFGNPWYIHTKVKKVYENYDRYYGILRLGVRNGTMLKYKVLSLIELLPKLIKK</sequence>
<dbReference type="AlphaFoldDB" id="A0A1G2NFG9"/>
<comment type="caution">
    <text evidence="1">The sequence shown here is derived from an EMBL/GenBank/DDBJ whole genome shotgun (WGS) entry which is preliminary data.</text>
</comment>
<gene>
    <name evidence="1" type="ORF">A2938_03020</name>
</gene>
<protein>
    <submittedName>
        <fullName evidence="1">Uncharacterized protein</fullName>
    </submittedName>
</protein>
<reference evidence="1 2" key="1">
    <citation type="journal article" date="2016" name="Nat. Commun.">
        <title>Thousands of microbial genomes shed light on interconnected biogeochemical processes in an aquifer system.</title>
        <authorList>
            <person name="Anantharaman K."/>
            <person name="Brown C.T."/>
            <person name="Hug L.A."/>
            <person name="Sharon I."/>
            <person name="Castelle C.J."/>
            <person name="Probst A.J."/>
            <person name="Thomas B.C."/>
            <person name="Singh A."/>
            <person name="Wilkins M.J."/>
            <person name="Karaoz U."/>
            <person name="Brodie E.L."/>
            <person name="Williams K.H."/>
            <person name="Hubbard S.S."/>
            <person name="Banfield J.F."/>
        </authorList>
    </citation>
    <scope>NUCLEOTIDE SEQUENCE [LARGE SCALE GENOMIC DNA]</scope>
</reference>
<dbReference type="Proteomes" id="UP000177797">
    <property type="component" value="Unassembled WGS sequence"/>
</dbReference>
<accession>A0A1G2NFG9</accession>
<evidence type="ECO:0000313" key="1">
    <source>
        <dbReference type="EMBL" id="OHA34835.1"/>
    </source>
</evidence>
<evidence type="ECO:0000313" key="2">
    <source>
        <dbReference type="Proteomes" id="UP000177797"/>
    </source>
</evidence>
<proteinExistence type="predicted"/>
<name>A0A1G2NFG9_9BACT</name>
<organism evidence="1 2">
    <name type="scientific">Candidatus Taylorbacteria bacterium RIFCSPLOWO2_01_FULL_48_100</name>
    <dbReference type="NCBI Taxonomy" id="1802322"/>
    <lineage>
        <taxon>Bacteria</taxon>
        <taxon>Candidatus Tayloriibacteriota</taxon>
    </lineage>
</organism>
<dbReference type="EMBL" id="MHSA01000006">
    <property type="protein sequence ID" value="OHA34835.1"/>
    <property type="molecule type" value="Genomic_DNA"/>
</dbReference>